<gene>
    <name evidence="9" type="ORF">JF539_03540</name>
</gene>
<evidence type="ECO:0000313" key="9">
    <source>
        <dbReference type="EMBL" id="MBN9669398.1"/>
    </source>
</evidence>
<dbReference type="Pfam" id="PF04290">
    <property type="entry name" value="DctQ"/>
    <property type="match status" value="1"/>
</dbReference>
<keyword evidence="4 7" id="KW-0812">Transmembrane</keyword>
<feature type="transmembrane region" description="Helical" evidence="7">
    <location>
        <begin position="95"/>
        <end position="117"/>
    </location>
</feature>
<feature type="transmembrane region" description="Helical" evidence="7">
    <location>
        <begin position="137"/>
        <end position="159"/>
    </location>
</feature>
<feature type="transmembrane region" description="Helical" evidence="7">
    <location>
        <begin position="56"/>
        <end position="74"/>
    </location>
</feature>
<organism evidence="9 10">
    <name type="scientific">Roseibium aggregatum</name>
    <dbReference type="NCBI Taxonomy" id="187304"/>
    <lineage>
        <taxon>Bacteria</taxon>
        <taxon>Pseudomonadati</taxon>
        <taxon>Pseudomonadota</taxon>
        <taxon>Alphaproteobacteria</taxon>
        <taxon>Hyphomicrobiales</taxon>
        <taxon>Stappiaceae</taxon>
        <taxon>Roseibium</taxon>
    </lineage>
</organism>
<dbReference type="GO" id="GO:0022857">
    <property type="term" value="F:transmembrane transporter activity"/>
    <property type="evidence" value="ECO:0007669"/>
    <property type="project" value="UniProtKB-UniRule"/>
</dbReference>
<proteinExistence type="inferred from homology"/>
<sequence length="165" mass="17812">MGSAVRKAAAGWALLGGVFVFLIMVVTSLNVGAFALDRVTGPMGVPLSGLPGYEDFVRLLVSCAALMFFPFCQSRRAHVTVELFVSALPKFVQVLLDRVWLAAMLALSLFLAYWMTLGMLETRSDNALSPVLGWAEWPFYLPGILSLLLWAAVIAGQLVSGESDA</sequence>
<accession>A0A939EC74</accession>
<evidence type="ECO:0000256" key="1">
    <source>
        <dbReference type="ARBA" id="ARBA00004651"/>
    </source>
</evidence>
<dbReference type="EMBL" id="JAEKJZ010000001">
    <property type="protein sequence ID" value="MBN9669398.1"/>
    <property type="molecule type" value="Genomic_DNA"/>
</dbReference>
<reference evidence="9" key="1">
    <citation type="submission" date="2020-12" db="EMBL/GenBank/DDBJ databases">
        <title>Oil enriched cultivation method for isolating marine PHA-producing bacteria.</title>
        <authorList>
            <person name="Zheng W."/>
            <person name="Yu S."/>
            <person name="Huang Y."/>
        </authorList>
    </citation>
    <scope>NUCLEOTIDE SEQUENCE</scope>
    <source>
        <strain evidence="9">SY-2-12</strain>
    </source>
</reference>
<evidence type="ECO:0000256" key="6">
    <source>
        <dbReference type="ARBA" id="ARBA00023136"/>
    </source>
</evidence>
<evidence type="ECO:0000313" key="10">
    <source>
        <dbReference type="Proteomes" id="UP000664096"/>
    </source>
</evidence>
<feature type="transmembrane region" description="Helical" evidence="7">
    <location>
        <begin position="12"/>
        <end position="36"/>
    </location>
</feature>
<dbReference type="AlphaFoldDB" id="A0A939EC74"/>
<evidence type="ECO:0000259" key="8">
    <source>
        <dbReference type="Pfam" id="PF04290"/>
    </source>
</evidence>
<evidence type="ECO:0000256" key="7">
    <source>
        <dbReference type="RuleBase" id="RU369079"/>
    </source>
</evidence>
<feature type="domain" description="Tripartite ATP-independent periplasmic transporters DctQ component" evidence="8">
    <location>
        <begin position="50"/>
        <end position="160"/>
    </location>
</feature>
<keyword evidence="6 7" id="KW-0472">Membrane</keyword>
<evidence type="ECO:0000256" key="4">
    <source>
        <dbReference type="ARBA" id="ARBA00022692"/>
    </source>
</evidence>
<comment type="function">
    <text evidence="7">Part of the tripartite ATP-independent periplasmic (TRAP) transport system.</text>
</comment>
<dbReference type="RefSeq" id="WP_207138965.1">
    <property type="nucleotide sequence ID" value="NZ_JAEKJZ010000001.1"/>
</dbReference>
<protein>
    <recommendedName>
        <fullName evidence="7">TRAP transporter small permease protein</fullName>
    </recommendedName>
</protein>
<dbReference type="InterPro" id="IPR055348">
    <property type="entry name" value="DctQ"/>
</dbReference>
<evidence type="ECO:0000256" key="3">
    <source>
        <dbReference type="ARBA" id="ARBA00022475"/>
    </source>
</evidence>
<keyword evidence="7" id="KW-0997">Cell inner membrane</keyword>
<evidence type="ECO:0000256" key="2">
    <source>
        <dbReference type="ARBA" id="ARBA00022448"/>
    </source>
</evidence>
<comment type="similarity">
    <text evidence="7">Belongs to the TRAP transporter small permease family.</text>
</comment>
<evidence type="ECO:0000256" key="5">
    <source>
        <dbReference type="ARBA" id="ARBA00022989"/>
    </source>
</evidence>
<comment type="subcellular location">
    <subcellularLocation>
        <location evidence="7">Cell inner membrane</location>
        <topology evidence="7">Multi-pass membrane protein</topology>
    </subcellularLocation>
    <subcellularLocation>
        <location evidence="1">Cell membrane</location>
        <topology evidence="1">Multi-pass membrane protein</topology>
    </subcellularLocation>
</comment>
<dbReference type="GO" id="GO:0005886">
    <property type="term" value="C:plasma membrane"/>
    <property type="evidence" value="ECO:0007669"/>
    <property type="project" value="UniProtKB-SubCell"/>
</dbReference>
<keyword evidence="3" id="KW-1003">Cell membrane</keyword>
<keyword evidence="5 7" id="KW-1133">Transmembrane helix</keyword>
<dbReference type="Proteomes" id="UP000664096">
    <property type="component" value="Unassembled WGS sequence"/>
</dbReference>
<keyword evidence="2 7" id="KW-0813">Transport</keyword>
<name>A0A939EC74_9HYPH</name>
<comment type="subunit">
    <text evidence="7">The complex comprises the extracytoplasmic solute receptor protein and the two transmembrane proteins.</text>
</comment>
<comment type="caution">
    <text evidence="9">The sequence shown here is derived from an EMBL/GenBank/DDBJ whole genome shotgun (WGS) entry which is preliminary data.</text>
</comment>